<comment type="caution">
    <text evidence="1">The sequence shown here is derived from an EMBL/GenBank/DDBJ whole genome shotgun (WGS) entry which is preliminary data.</text>
</comment>
<dbReference type="CDD" id="cd02440">
    <property type="entry name" value="AdoMet_MTases"/>
    <property type="match status" value="1"/>
</dbReference>
<dbReference type="OrthoDB" id="9760689at2"/>
<dbReference type="PANTHER" id="PTHR43861">
    <property type="entry name" value="TRANS-ACONITATE 2-METHYLTRANSFERASE-RELATED"/>
    <property type="match status" value="1"/>
</dbReference>
<dbReference type="GO" id="GO:0003852">
    <property type="term" value="F:2-isopropylmalate synthase activity"/>
    <property type="evidence" value="ECO:0007669"/>
    <property type="project" value="UniProtKB-EC"/>
</dbReference>
<reference evidence="1 2" key="1">
    <citation type="journal article" date="2011" name="J. Bacteriol.">
        <title>Genome sequence of Salinisphaera shabanensis, a gammaproteobacterium from the harsh, variable environment of the brine-seawater interface of the Shaban Deep in the Red Sea.</title>
        <authorList>
            <person name="Antunes A."/>
            <person name="Alam I."/>
            <person name="Bajic V.B."/>
            <person name="Stingl U."/>
        </authorList>
    </citation>
    <scope>NUCLEOTIDE SEQUENCE [LARGE SCALE GENOMIC DNA]</scope>
    <source>
        <strain evidence="1 2">E1L3A</strain>
    </source>
</reference>
<gene>
    <name evidence="1" type="ORF">SSPSH_002168</name>
</gene>
<reference evidence="1 2" key="2">
    <citation type="journal article" date="2013" name="PLoS ONE">
        <title>INDIGO - INtegrated Data Warehouse of MIcrobial GenOmes with Examples from the Red Sea Extremophiles.</title>
        <authorList>
            <person name="Alam I."/>
            <person name="Antunes A."/>
            <person name="Kamau A.A."/>
            <person name="Ba Alawi W."/>
            <person name="Kalkatawi M."/>
            <person name="Stingl U."/>
            <person name="Bajic V.B."/>
        </authorList>
    </citation>
    <scope>NUCLEOTIDE SEQUENCE [LARGE SCALE GENOMIC DNA]</scope>
    <source>
        <strain evidence="1 2">E1L3A</strain>
    </source>
</reference>
<keyword evidence="2" id="KW-1185">Reference proteome</keyword>
<dbReference type="SUPFAM" id="SSF53335">
    <property type="entry name" value="S-adenosyl-L-methionine-dependent methyltransferases"/>
    <property type="match status" value="1"/>
</dbReference>
<protein>
    <submittedName>
        <fullName evidence="1">2-isopropylmalate synthase protein</fullName>
        <ecNumber evidence="1">2.3.3.13</ecNumber>
    </submittedName>
</protein>
<sequence>MPSGDTPGGWNAADYARDARFVADLAAPLVDLLDPRPGERILDLGCGDGVLSHTLVERGADVLGVDASPDLATAARERGIHAIVADGHALADCAEISGRFDAVFSNAALHWMKRDPQVVIDGVYQRLVPGGRFVAEFGGAGNVAPIQDALRAQAKARGVDPDTLDPWYFPTDAEYRQRLENAGFVVDQLASFERPTELPGDVSQWLTTLARPFVAAFEPGAARQDYVAAVRDRLVDSLQDEHGRWIAPYVRLRFVAHRPAER</sequence>
<accession>U2ELT4</accession>
<evidence type="ECO:0000313" key="2">
    <source>
        <dbReference type="Proteomes" id="UP000006242"/>
    </source>
</evidence>
<keyword evidence="1" id="KW-0012">Acyltransferase</keyword>
<evidence type="ECO:0000313" key="1">
    <source>
        <dbReference type="EMBL" id="ERJ18875.1"/>
    </source>
</evidence>
<dbReference type="AlphaFoldDB" id="U2ELT4"/>
<keyword evidence="1" id="KW-0808">Transferase</keyword>
<dbReference type="Proteomes" id="UP000006242">
    <property type="component" value="Unassembled WGS sequence"/>
</dbReference>
<dbReference type="Gene3D" id="3.40.50.150">
    <property type="entry name" value="Vaccinia Virus protein VP39"/>
    <property type="match status" value="1"/>
</dbReference>
<dbReference type="RefSeq" id="WP_006912517.1">
    <property type="nucleotide sequence ID" value="NZ_AFNV02000014.1"/>
</dbReference>
<dbReference type="InterPro" id="IPR029063">
    <property type="entry name" value="SAM-dependent_MTases_sf"/>
</dbReference>
<dbReference type="eggNOG" id="COG4106">
    <property type="taxonomic scope" value="Bacteria"/>
</dbReference>
<proteinExistence type="predicted"/>
<organism evidence="1 2">
    <name type="scientific">Salinisphaera shabanensis E1L3A</name>
    <dbReference type="NCBI Taxonomy" id="1033802"/>
    <lineage>
        <taxon>Bacteria</taxon>
        <taxon>Pseudomonadati</taxon>
        <taxon>Pseudomonadota</taxon>
        <taxon>Gammaproteobacteria</taxon>
        <taxon>Salinisphaerales</taxon>
        <taxon>Salinisphaeraceae</taxon>
        <taxon>Salinisphaera</taxon>
    </lineage>
</organism>
<dbReference type="PANTHER" id="PTHR43861:SF1">
    <property type="entry name" value="TRANS-ACONITATE 2-METHYLTRANSFERASE"/>
    <property type="match status" value="1"/>
</dbReference>
<dbReference type="STRING" id="1033802.SSPSH_002168"/>
<name>U2ELT4_9GAMM</name>
<dbReference type="EC" id="2.3.3.13" evidence="1"/>
<dbReference type="Pfam" id="PF13489">
    <property type="entry name" value="Methyltransf_23"/>
    <property type="match status" value="1"/>
</dbReference>
<dbReference type="EMBL" id="AFNV02000014">
    <property type="protein sequence ID" value="ERJ18875.1"/>
    <property type="molecule type" value="Genomic_DNA"/>
</dbReference>